<feature type="non-terminal residue" evidence="1">
    <location>
        <position position="66"/>
    </location>
</feature>
<protein>
    <submittedName>
        <fullName evidence="1">Uncharacterized protein</fullName>
    </submittedName>
</protein>
<dbReference type="EMBL" id="CADCUI010000008">
    <property type="protein sequence ID" value="CAA9332356.1"/>
    <property type="molecule type" value="Genomic_DNA"/>
</dbReference>
<sequence>CTWKGTRSSRYCAREVITTSPSRRRAHCRATWTSTGTPHCCTGSGRTPTRCSRTCRRRRTAARARA</sequence>
<accession>A0A6J4LJF6</accession>
<feature type="non-terminal residue" evidence="1">
    <location>
        <position position="1"/>
    </location>
</feature>
<reference evidence="1" key="1">
    <citation type="submission" date="2020-02" db="EMBL/GenBank/DDBJ databases">
        <authorList>
            <person name="Meier V. D."/>
        </authorList>
    </citation>
    <scope>NUCLEOTIDE SEQUENCE</scope>
    <source>
        <strain evidence="1">AVDCRST_MAG34</strain>
    </source>
</reference>
<gene>
    <name evidence="1" type="ORF">AVDCRST_MAG34-542</name>
</gene>
<dbReference type="AlphaFoldDB" id="A0A6J4LJF6"/>
<organism evidence="1">
    <name type="scientific">uncultured Nocardioidaceae bacterium</name>
    <dbReference type="NCBI Taxonomy" id="253824"/>
    <lineage>
        <taxon>Bacteria</taxon>
        <taxon>Bacillati</taxon>
        <taxon>Actinomycetota</taxon>
        <taxon>Actinomycetes</taxon>
        <taxon>Propionibacteriales</taxon>
        <taxon>Nocardioidaceae</taxon>
        <taxon>environmental samples</taxon>
    </lineage>
</organism>
<evidence type="ECO:0000313" key="1">
    <source>
        <dbReference type="EMBL" id="CAA9332356.1"/>
    </source>
</evidence>
<name>A0A6J4LJF6_9ACTN</name>
<proteinExistence type="predicted"/>